<evidence type="ECO:0000256" key="4">
    <source>
        <dbReference type="ARBA" id="ARBA00023235"/>
    </source>
</evidence>
<evidence type="ECO:0000256" key="2">
    <source>
        <dbReference type="ARBA" id="ARBA00013194"/>
    </source>
</evidence>
<dbReference type="PROSITE" id="PS50198">
    <property type="entry name" value="PPIC_PPIASE_2"/>
    <property type="match status" value="1"/>
</dbReference>
<dbReference type="SMART" id="SM00240">
    <property type="entry name" value="FHA"/>
    <property type="match status" value="1"/>
</dbReference>
<dbReference type="EMBL" id="HBJA01092078">
    <property type="protein sequence ID" value="CAE0820828.1"/>
    <property type="molecule type" value="Transcribed_RNA"/>
</dbReference>
<gene>
    <name evidence="9" type="ORF">EGYM00163_LOCUS32000</name>
</gene>
<feature type="domain" description="FHA" evidence="7">
    <location>
        <begin position="100"/>
        <end position="150"/>
    </location>
</feature>
<dbReference type="GO" id="GO:0005634">
    <property type="term" value="C:nucleus"/>
    <property type="evidence" value="ECO:0007669"/>
    <property type="project" value="TreeGrafter"/>
</dbReference>
<dbReference type="SUPFAM" id="SSF49879">
    <property type="entry name" value="SMAD/FHA domain"/>
    <property type="match status" value="1"/>
</dbReference>
<dbReference type="AlphaFoldDB" id="A0A7S4LCS7"/>
<dbReference type="Gene3D" id="3.10.50.40">
    <property type="match status" value="1"/>
</dbReference>
<keyword evidence="4 5" id="KW-0413">Isomerase</keyword>
<comment type="catalytic activity">
    <reaction evidence="1">
        <text>[protein]-peptidylproline (omega=180) = [protein]-peptidylproline (omega=0)</text>
        <dbReference type="Rhea" id="RHEA:16237"/>
        <dbReference type="Rhea" id="RHEA-COMP:10747"/>
        <dbReference type="Rhea" id="RHEA-COMP:10748"/>
        <dbReference type="ChEBI" id="CHEBI:83833"/>
        <dbReference type="ChEBI" id="CHEBI:83834"/>
        <dbReference type="EC" id="5.2.1.8"/>
    </reaction>
</comment>
<dbReference type="Pfam" id="PF00639">
    <property type="entry name" value="Rotamase"/>
    <property type="match status" value="1"/>
</dbReference>
<dbReference type="InterPro" id="IPR051370">
    <property type="entry name" value="PPIase_Pin1"/>
</dbReference>
<dbReference type="PANTHER" id="PTHR10657">
    <property type="entry name" value="PEPTIDYL-PROLYL CIS-TRANS ISOMERASE"/>
    <property type="match status" value="1"/>
</dbReference>
<evidence type="ECO:0000256" key="6">
    <source>
        <dbReference type="SAM" id="MobiDB-lite"/>
    </source>
</evidence>
<protein>
    <recommendedName>
        <fullName evidence="2">peptidylprolyl isomerase</fullName>
        <ecNumber evidence="2">5.2.1.8</ecNumber>
    </recommendedName>
</protein>
<organism evidence="9">
    <name type="scientific">Eutreptiella gymnastica</name>
    <dbReference type="NCBI Taxonomy" id="73025"/>
    <lineage>
        <taxon>Eukaryota</taxon>
        <taxon>Discoba</taxon>
        <taxon>Euglenozoa</taxon>
        <taxon>Euglenida</taxon>
        <taxon>Spirocuta</taxon>
        <taxon>Euglenophyceae</taxon>
        <taxon>Eutreptiales</taxon>
        <taxon>Eutreptiaceae</taxon>
        <taxon>Eutreptiella</taxon>
    </lineage>
</organism>
<evidence type="ECO:0000256" key="3">
    <source>
        <dbReference type="ARBA" id="ARBA00023110"/>
    </source>
</evidence>
<dbReference type="InterPro" id="IPR008984">
    <property type="entry name" value="SMAD_FHA_dom_sf"/>
</dbReference>
<dbReference type="PROSITE" id="PS50006">
    <property type="entry name" value="FHA_DOMAIN"/>
    <property type="match status" value="1"/>
</dbReference>
<dbReference type="FunFam" id="2.60.200.20:FF:000019">
    <property type="entry name" value="Nuclear inhibitor of protein phosphatase"/>
    <property type="match status" value="1"/>
</dbReference>
<dbReference type="EC" id="5.2.1.8" evidence="2"/>
<evidence type="ECO:0000256" key="5">
    <source>
        <dbReference type="PROSITE-ProRule" id="PRU00278"/>
    </source>
</evidence>
<reference evidence="9" key="1">
    <citation type="submission" date="2021-01" db="EMBL/GenBank/DDBJ databases">
        <authorList>
            <person name="Corre E."/>
            <person name="Pelletier E."/>
            <person name="Niang G."/>
            <person name="Scheremetjew M."/>
            <person name="Finn R."/>
            <person name="Kale V."/>
            <person name="Holt S."/>
            <person name="Cochrane G."/>
            <person name="Meng A."/>
            <person name="Brown T."/>
            <person name="Cohen L."/>
        </authorList>
    </citation>
    <scope>NUCLEOTIDE SEQUENCE</scope>
    <source>
        <strain evidence="9">CCMP1594</strain>
    </source>
</reference>
<dbReference type="InterPro" id="IPR000253">
    <property type="entry name" value="FHA_dom"/>
</dbReference>
<feature type="domain" description="PpiC" evidence="8">
    <location>
        <begin position="231"/>
        <end position="348"/>
    </location>
</feature>
<dbReference type="Pfam" id="PF00498">
    <property type="entry name" value="FHA"/>
    <property type="match status" value="1"/>
</dbReference>
<evidence type="ECO:0000259" key="8">
    <source>
        <dbReference type="PROSITE" id="PS50198"/>
    </source>
</evidence>
<name>A0A7S4LCS7_9EUGL</name>
<feature type="compositionally biased region" description="Basic and acidic residues" evidence="6">
    <location>
        <begin position="198"/>
        <end position="212"/>
    </location>
</feature>
<evidence type="ECO:0000256" key="1">
    <source>
        <dbReference type="ARBA" id="ARBA00000971"/>
    </source>
</evidence>
<feature type="region of interest" description="Disordered" evidence="6">
    <location>
        <begin position="178"/>
        <end position="231"/>
    </location>
</feature>
<dbReference type="GO" id="GO:0005829">
    <property type="term" value="C:cytosol"/>
    <property type="evidence" value="ECO:0007669"/>
    <property type="project" value="TreeGrafter"/>
</dbReference>
<evidence type="ECO:0000313" key="9">
    <source>
        <dbReference type="EMBL" id="CAE0820828.1"/>
    </source>
</evidence>
<sequence length="351" mass="38808">MTQMFVAASQPLSTISAGTAIHQPAAAVHQPAMLHQLAGAVQQPVVAPATAHVNPKKLQAQSQYFKCPEWASVPRRGVFLEVCKGPDVIDHLNVDGEPYYLFGRAPAADFQLEHPSISRVHFALVHHRDGGIYVIDLGSGHGTLINGRRLEKNKPTKLEENAKLVAGASQRTYTLRRASSANQLRPAEQAQRQAVVPADRKRAREEGSKDDGILSGWDEPVKKQPKQKQHPEVIRCSHILLKHRDMKKPFDRNGQVVVRSKEEAFRLLRAHKDEIILNLDGLGPEAKLRKIAKKESDCPSWKKGGDLGVIKKGQIAKDFEAVAFNLQMGEVGGPVDTELGVHLILRTELRE</sequence>
<evidence type="ECO:0000259" key="7">
    <source>
        <dbReference type="PROSITE" id="PS50006"/>
    </source>
</evidence>
<keyword evidence="3 5" id="KW-0697">Rotamase</keyword>
<dbReference type="SUPFAM" id="SSF54534">
    <property type="entry name" value="FKBP-like"/>
    <property type="match status" value="1"/>
</dbReference>
<dbReference type="InterPro" id="IPR046357">
    <property type="entry name" value="PPIase_dom_sf"/>
</dbReference>
<dbReference type="GO" id="GO:0003755">
    <property type="term" value="F:peptidyl-prolyl cis-trans isomerase activity"/>
    <property type="evidence" value="ECO:0007669"/>
    <property type="project" value="UniProtKB-KW"/>
</dbReference>
<accession>A0A7S4LCS7</accession>
<dbReference type="InterPro" id="IPR000297">
    <property type="entry name" value="PPIase_PpiC"/>
</dbReference>
<dbReference type="PANTHER" id="PTHR10657:SF4">
    <property type="entry name" value="PEPTIDYL-PROLYL CIS-TRANS ISOMERASE-RELATED"/>
    <property type="match status" value="1"/>
</dbReference>
<proteinExistence type="predicted"/>
<dbReference type="Gene3D" id="2.60.200.20">
    <property type="match status" value="1"/>
</dbReference>